<proteinExistence type="predicted"/>
<gene>
    <name evidence="1" type="ORF">HDA39_004239</name>
</gene>
<dbReference type="InterPro" id="IPR029063">
    <property type="entry name" value="SAM-dependent_MTases_sf"/>
</dbReference>
<dbReference type="Gene3D" id="3.40.50.150">
    <property type="entry name" value="Vaccinia Virus protein VP39"/>
    <property type="match status" value="1"/>
</dbReference>
<dbReference type="GO" id="GO:0008168">
    <property type="term" value="F:methyltransferase activity"/>
    <property type="evidence" value="ECO:0007669"/>
    <property type="project" value="UniProtKB-KW"/>
</dbReference>
<organism evidence="1 2">
    <name type="scientific">Kribbella italica</name>
    <dbReference type="NCBI Taxonomy" id="1540520"/>
    <lineage>
        <taxon>Bacteria</taxon>
        <taxon>Bacillati</taxon>
        <taxon>Actinomycetota</taxon>
        <taxon>Actinomycetes</taxon>
        <taxon>Propionibacteriales</taxon>
        <taxon>Kribbellaceae</taxon>
        <taxon>Kribbella</taxon>
    </lineage>
</organism>
<dbReference type="RefSeq" id="WP_184797576.1">
    <property type="nucleotide sequence ID" value="NZ_JACHMY010000001.1"/>
</dbReference>
<sequence>MEHAEQLARVYGPTTWDLYAELDRSLAPRGPDWLLTKASEYLKPGDVVLDAGCRDAAHLIQLVRDNNVTGYGVDPVPLHIARAQEAVDAADLTGRIALQCTGMEEAPALGEQFDLVWCRDVLEQVADLPGALAGVSQVLKPAGHLLVFTQVATELLDAQDTALLGAHLGNVLSNLDPHTLETAFGQAGFAIEEKVVIGTEWREYAEERTQPVSRALLRLARLRRTRDQIVAVHGQDVYEHVEANLHWEVFQFLGKLAPTVDVLRRR</sequence>
<name>A0A7W9J992_9ACTN</name>
<keyword evidence="1" id="KW-0808">Transferase</keyword>
<reference evidence="1 2" key="1">
    <citation type="submission" date="2020-08" db="EMBL/GenBank/DDBJ databases">
        <title>Sequencing the genomes of 1000 actinobacteria strains.</title>
        <authorList>
            <person name="Klenk H.-P."/>
        </authorList>
    </citation>
    <scope>NUCLEOTIDE SEQUENCE [LARGE SCALE GENOMIC DNA]</scope>
    <source>
        <strain evidence="1 2">DSM 28967</strain>
    </source>
</reference>
<dbReference type="EMBL" id="JACHMY010000001">
    <property type="protein sequence ID" value="MBB5837505.1"/>
    <property type="molecule type" value="Genomic_DNA"/>
</dbReference>
<dbReference type="PANTHER" id="PTHR43861">
    <property type="entry name" value="TRANS-ACONITATE 2-METHYLTRANSFERASE-RELATED"/>
    <property type="match status" value="1"/>
</dbReference>
<evidence type="ECO:0000313" key="2">
    <source>
        <dbReference type="Proteomes" id="UP000549971"/>
    </source>
</evidence>
<dbReference type="CDD" id="cd02440">
    <property type="entry name" value="AdoMet_MTases"/>
    <property type="match status" value="1"/>
</dbReference>
<comment type="caution">
    <text evidence="1">The sequence shown here is derived from an EMBL/GenBank/DDBJ whole genome shotgun (WGS) entry which is preliminary data.</text>
</comment>
<evidence type="ECO:0000313" key="1">
    <source>
        <dbReference type="EMBL" id="MBB5837505.1"/>
    </source>
</evidence>
<keyword evidence="2" id="KW-1185">Reference proteome</keyword>
<dbReference type="Proteomes" id="UP000549971">
    <property type="component" value="Unassembled WGS sequence"/>
</dbReference>
<dbReference type="AlphaFoldDB" id="A0A7W9J992"/>
<dbReference type="Pfam" id="PF13489">
    <property type="entry name" value="Methyltransf_23"/>
    <property type="match status" value="1"/>
</dbReference>
<accession>A0A7W9J992</accession>
<dbReference type="GO" id="GO:0032259">
    <property type="term" value="P:methylation"/>
    <property type="evidence" value="ECO:0007669"/>
    <property type="project" value="UniProtKB-KW"/>
</dbReference>
<keyword evidence="1" id="KW-0489">Methyltransferase</keyword>
<dbReference type="SUPFAM" id="SSF53335">
    <property type="entry name" value="S-adenosyl-L-methionine-dependent methyltransferases"/>
    <property type="match status" value="1"/>
</dbReference>
<protein>
    <submittedName>
        <fullName evidence="1">SAM-dependent methyltransferase</fullName>
    </submittedName>
</protein>